<dbReference type="FunCoup" id="M1Z8F6">
    <property type="interactions" value="522"/>
</dbReference>
<feature type="active site" evidence="9">
    <location>
        <position position="140"/>
    </location>
</feature>
<dbReference type="FunFam" id="3.90.170.10:FF:000001">
    <property type="entry name" value="Adenylosuccinate synthetase"/>
    <property type="match status" value="1"/>
</dbReference>
<keyword evidence="8" id="KW-0963">Cytoplasm</keyword>
<feature type="binding site" evidence="8">
    <location>
        <position position="40"/>
    </location>
    <ligand>
        <name>Mg(2+)</name>
        <dbReference type="ChEBI" id="CHEBI:18420"/>
    </ligand>
</feature>
<organism evidence="11 12">
    <name type="scientific">Nitrospina gracilis (strain 3/211)</name>
    <dbReference type="NCBI Taxonomy" id="1266370"/>
    <lineage>
        <taxon>Bacteria</taxon>
        <taxon>Pseudomonadati</taxon>
        <taxon>Nitrospinota/Tectimicrobiota group</taxon>
        <taxon>Nitrospinota</taxon>
        <taxon>Nitrospinia</taxon>
        <taxon>Nitrospinales</taxon>
        <taxon>Nitrospinaceae</taxon>
        <taxon>Nitrospina</taxon>
    </lineage>
</organism>
<feature type="active site" description="Proton donor" evidence="8">
    <location>
        <position position="41"/>
    </location>
</feature>
<evidence type="ECO:0000256" key="4">
    <source>
        <dbReference type="ARBA" id="ARBA00022741"/>
    </source>
</evidence>
<keyword evidence="4 8" id="KW-0547">Nucleotide-binding</keyword>
<feature type="binding site" evidence="8">
    <location>
        <begin position="331"/>
        <end position="333"/>
    </location>
    <ligand>
        <name>GTP</name>
        <dbReference type="ChEBI" id="CHEBI:37565"/>
    </ligand>
</feature>
<keyword evidence="2 8" id="KW-0436">Ligase</keyword>
<feature type="binding site" description="in other chain" evidence="8">
    <location>
        <position position="303"/>
    </location>
    <ligand>
        <name>IMP</name>
        <dbReference type="ChEBI" id="CHEBI:58053"/>
        <note>ligand shared between dimeric partners</note>
    </ligand>
</feature>
<comment type="caution">
    <text evidence="11">The sequence shown here is derived from an EMBL/GenBank/DDBJ whole genome shotgun (WGS) entry which is preliminary data.</text>
</comment>
<dbReference type="PROSITE" id="PS00513">
    <property type="entry name" value="ADENYLOSUCCIN_SYN_2"/>
    <property type="match status" value="1"/>
</dbReference>
<evidence type="ECO:0000256" key="8">
    <source>
        <dbReference type="HAMAP-Rule" id="MF_00011"/>
    </source>
</evidence>
<dbReference type="InterPro" id="IPR042111">
    <property type="entry name" value="Adenylosuccinate_synth_dom3"/>
</dbReference>
<comment type="subunit">
    <text evidence="1 8">Homodimer.</text>
</comment>
<keyword evidence="3 8" id="KW-0479">Metal-binding</keyword>
<evidence type="ECO:0000256" key="9">
    <source>
        <dbReference type="PROSITE-ProRule" id="PRU10134"/>
    </source>
</evidence>
<dbReference type="GO" id="GO:0005737">
    <property type="term" value="C:cytoplasm"/>
    <property type="evidence" value="ECO:0007669"/>
    <property type="project" value="UniProtKB-SubCell"/>
</dbReference>
<dbReference type="GO" id="GO:0005525">
    <property type="term" value="F:GTP binding"/>
    <property type="evidence" value="ECO:0007669"/>
    <property type="project" value="UniProtKB-UniRule"/>
</dbReference>
<feature type="binding site" evidence="8">
    <location>
        <position position="305"/>
    </location>
    <ligand>
        <name>GTP</name>
        <dbReference type="ChEBI" id="CHEBI:37565"/>
    </ligand>
</feature>
<dbReference type="SUPFAM" id="SSF52540">
    <property type="entry name" value="P-loop containing nucleoside triphosphate hydrolases"/>
    <property type="match status" value="1"/>
</dbReference>
<feature type="binding site" evidence="8">
    <location>
        <position position="13"/>
    </location>
    <ligand>
        <name>Mg(2+)</name>
        <dbReference type="ChEBI" id="CHEBI:18420"/>
    </ligand>
</feature>
<dbReference type="NCBIfam" id="TIGR00184">
    <property type="entry name" value="purA"/>
    <property type="match status" value="1"/>
</dbReference>
<protein>
    <recommendedName>
        <fullName evidence="8 10">Adenylosuccinate synthetase</fullName>
        <shortName evidence="8">AMPSase</shortName>
        <shortName evidence="8">AdSS</shortName>
        <ecNumber evidence="8 10">6.3.4.4</ecNumber>
    </recommendedName>
    <alternativeName>
        <fullName evidence="8">IMP--aspartate ligase</fullName>
    </alternativeName>
</protein>
<keyword evidence="5 8" id="KW-0658">Purine biosynthesis</keyword>
<evidence type="ECO:0000313" key="12">
    <source>
        <dbReference type="Proteomes" id="UP000011704"/>
    </source>
</evidence>
<proteinExistence type="inferred from homology"/>
<evidence type="ECO:0000256" key="10">
    <source>
        <dbReference type="RuleBase" id="RU000520"/>
    </source>
</evidence>
<dbReference type="PROSITE" id="PS01266">
    <property type="entry name" value="ADENYLOSUCCIN_SYN_1"/>
    <property type="match status" value="1"/>
</dbReference>
<feature type="binding site" description="in other chain" evidence="8">
    <location>
        <position position="239"/>
    </location>
    <ligand>
        <name>IMP</name>
        <dbReference type="ChEBI" id="CHEBI:58053"/>
        <note>ligand shared between dimeric partners</note>
    </ligand>
</feature>
<evidence type="ECO:0000256" key="6">
    <source>
        <dbReference type="ARBA" id="ARBA00022842"/>
    </source>
</evidence>
<dbReference type="RefSeq" id="WP_005005590.1">
    <property type="nucleotide sequence ID" value="NZ_HG422173.1"/>
</dbReference>
<keyword evidence="12" id="KW-1185">Reference proteome</keyword>
<dbReference type="HOGENOM" id="CLU_029848_0_0_0"/>
<dbReference type="InterPro" id="IPR001114">
    <property type="entry name" value="Adenylosuccinate_synthetase"/>
</dbReference>
<feature type="active site" description="Proton acceptor" evidence="8">
    <location>
        <position position="13"/>
    </location>
</feature>
<dbReference type="Proteomes" id="UP000011704">
    <property type="component" value="Unassembled WGS sequence"/>
</dbReference>
<feature type="binding site" evidence="8">
    <location>
        <begin position="40"/>
        <end position="42"/>
    </location>
    <ligand>
        <name>GTP</name>
        <dbReference type="ChEBI" id="CHEBI:37565"/>
    </ligand>
</feature>
<dbReference type="UniPathway" id="UPA00075">
    <property type="reaction ID" value="UER00335"/>
</dbReference>
<gene>
    <name evidence="8 11" type="primary">purA</name>
    <name evidence="11" type="ORF">NITGR_1010019</name>
</gene>
<dbReference type="STRING" id="1266370.NITGR_1010019"/>
<dbReference type="InterPro" id="IPR033128">
    <property type="entry name" value="Adenylosuccin_syn_Lys_AS"/>
</dbReference>
<feature type="binding site" evidence="8">
    <location>
        <position position="143"/>
    </location>
    <ligand>
        <name>IMP</name>
        <dbReference type="ChEBI" id="CHEBI:58053"/>
        <note>ligand shared between dimeric partners</note>
    </ligand>
</feature>
<dbReference type="CDD" id="cd03108">
    <property type="entry name" value="AdSS"/>
    <property type="match status" value="1"/>
</dbReference>
<dbReference type="NCBIfam" id="NF002223">
    <property type="entry name" value="PRK01117.1"/>
    <property type="match status" value="1"/>
</dbReference>
<keyword evidence="7 8" id="KW-0342">GTP-binding</keyword>
<evidence type="ECO:0000256" key="5">
    <source>
        <dbReference type="ARBA" id="ARBA00022755"/>
    </source>
</evidence>
<feature type="binding site" description="in other chain" evidence="8">
    <location>
        <position position="224"/>
    </location>
    <ligand>
        <name>IMP</name>
        <dbReference type="ChEBI" id="CHEBI:58053"/>
        <note>ligand shared between dimeric partners</note>
    </ligand>
</feature>
<dbReference type="InterPro" id="IPR042109">
    <property type="entry name" value="Adenylosuccinate_synth_dom1"/>
</dbReference>
<dbReference type="Gene3D" id="1.10.300.10">
    <property type="entry name" value="Adenylosuccinate Synthetase, subunit A, domain 2"/>
    <property type="match status" value="1"/>
</dbReference>
<dbReference type="InParanoid" id="M1Z8F6"/>
<feature type="binding site" evidence="8">
    <location>
        <begin position="413"/>
        <end position="415"/>
    </location>
    <ligand>
        <name>GTP</name>
        <dbReference type="ChEBI" id="CHEBI:37565"/>
    </ligand>
</feature>
<dbReference type="InterPro" id="IPR042110">
    <property type="entry name" value="Adenylosuccinate_synth_dom2"/>
</dbReference>
<dbReference type="EMBL" id="CAQJ01000004">
    <property type="protein sequence ID" value="CCQ89304.1"/>
    <property type="molecule type" value="Genomic_DNA"/>
</dbReference>
<dbReference type="InterPro" id="IPR018220">
    <property type="entry name" value="Adenylosuccin_syn_GTP-bd"/>
</dbReference>
<dbReference type="SMART" id="SM00788">
    <property type="entry name" value="Adenylsucc_synt"/>
    <property type="match status" value="1"/>
</dbReference>
<dbReference type="AlphaFoldDB" id="M1Z8F6"/>
<sequence>MPVSVVVGMQWGDEGKGKIIDLFSEEADVVARYQGGHNAGHTICFGDQKFILHLIPSGIFHKGKLCVIGNGVVIDPKALVEEIGMLKQAGFEFDDKLVISDRANIILPYHMVSDQNKESTSGDRKIGTTGRGIGPSYADKVARAGLRLCDFLDESILKDTMRANYEEKKKILKNLYGCDLQEFEKLYDDLLGYREVILKYIRDTQSILRIEIAAGHKVLCEGAQGTMLDVDHGTYPFVTSSNATSGGACTGLGIPPNKITRVIGVIKAYTTRVGEGPFPTELTDGFGEQLRKNGDEFGSTTGRPRRCGWFDAVVAKYAVELNGIDAVALTKIDVLDTFDTVKVCTGYSHKGKVLEGMPACPRVLEECEPVYTEFPGWKEKTSGARCFSDLPDNAKRYIDGLQKLLDVEMLMISTGPHRDHTISQGALF</sequence>
<feature type="binding site" description="in other chain" evidence="8">
    <location>
        <begin position="13"/>
        <end position="16"/>
    </location>
    <ligand>
        <name>IMP</name>
        <dbReference type="ChEBI" id="CHEBI:58053"/>
        <note>ligand shared between dimeric partners</note>
    </ligand>
</feature>
<dbReference type="EC" id="6.3.4.4" evidence="8 10"/>
<comment type="cofactor">
    <cofactor evidence="8">
        <name>Mg(2+)</name>
        <dbReference type="ChEBI" id="CHEBI:18420"/>
    </cofactor>
    <text evidence="8">Binds 1 Mg(2+) ion per subunit.</text>
</comment>
<feature type="binding site" description="in other chain" evidence="8">
    <location>
        <begin position="38"/>
        <end position="41"/>
    </location>
    <ligand>
        <name>IMP</name>
        <dbReference type="ChEBI" id="CHEBI:58053"/>
        <note>ligand shared between dimeric partners</note>
    </ligand>
</feature>
<evidence type="ECO:0000256" key="2">
    <source>
        <dbReference type="ARBA" id="ARBA00022598"/>
    </source>
</evidence>
<keyword evidence="6 8" id="KW-0460">Magnesium</keyword>
<dbReference type="Gene3D" id="3.40.440.10">
    <property type="entry name" value="Adenylosuccinate Synthetase, subunit A, domain 1"/>
    <property type="match status" value="1"/>
</dbReference>
<dbReference type="PANTHER" id="PTHR11846">
    <property type="entry name" value="ADENYLOSUCCINATE SYNTHETASE"/>
    <property type="match status" value="1"/>
</dbReference>
<feature type="binding site" evidence="8">
    <location>
        <begin position="299"/>
        <end position="305"/>
    </location>
    <ligand>
        <name>substrate</name>
    </ligand>
</feature>
<evidence type="ECO:0000313" key="11">
    <source>
        <dbReference type="EMBL" id="CCQ89304.1"/>
    </source>
</evidence>
<dbReference type="FunFam" id="1.10.300.10:FF:000001">
    <property type="entry name" value="Adenylosuccinate synthetase"/>
    <property type="match status" value="1"/>
</dbReference>
<feature type="binding site" evidence="8">
    <location>
        <begin position="12"/>
        <end position="18"/>
    </location>
    <ligand>
        <name>GTP</name>
        <dbReference type="ChEBI" id="CHEBI:37565"/>
    </ligand>
</feature>
<reference evidence="11 12" key="1">
    <citation type="journal article" date="2013" name="Front. Microbiol.">
        <title>The genome of Nitrospina gracilis illuminates the metabolism and evolution of the major marine nitrite oxidizer.</title>
        <authorList>
            <person name="Luecker S."/>
            <person name="Nowka B."/>
            <person name="Rattei T."/>
            <person name="Spieck E."/>
            <person name="and Daims H."/>
        </authorList>
    </citation>
    <scope>NUCLEOTIDE SEQUENCE [LARGE SCALE GENOMIC DNA]</scope>
    <source>
        <strain evidence="11 12">3/211</strain>
    </source>
</reference>
<dbReference type="HAMAP" id="MF_00011">
    <property type="entry name" value="Adenylosucc_synth"/>
    <property type="match status" value="1"/>
</dbReference>
<dbReference type="PANTHER" id="PTHR11846:SF0">
    <property type="entry name" value="ADENYLOSUCCINATE SYNTHETASE"/>
    <property type="match status" value="1"/>
</dbReference>
<comment type="catalytic activity">
    <reaction evidence="8 10">
        <text>IMP + L-aspartate + GTP = N(6)-(1,2-dicarboxyethyl)-AMP + GDP + phosphate + 2 H(+)</text>
        <dbReference type="Rhea" id="RHEA:15753"/>
        <dbReference type="ChEBI" id="CHEBI:15378"/>
        <dbReference type="ChEBI" id="CHEBI:29991"/>
        <dbReference type="ChEBI" id="CHEBI:37565"/>
        <dbReference type="ChEBI" id="CHEBI:43474"/>
        <dbReference type="ChEBI" id="CHEBI:57567"/>
        <dbReference type="ChEBI" id="CHEBI:58053"/>
        <dbReference type="ChEBI" id="CHEBI:58189"/>
        <dbReference type="EC" id="6.3.4.4"/>
    </reaction>
</comment>
<feature type="binding site" description="in other chain" evidence="8">
    <location>
        <position position="129"/>
    </location>
    <ligand>
        <name>IMP</name>
        <dbReference type="ChEBI" id="CHEBI:58053"/>
        <note>ligand shared between dimeric partners</note>
    </ligand>
</feature>
<dbReference type="GO" id="GO:0004019">
    <property type="term" value="F:adenylosuccinate synthase activity"/>
    <property type="evidence" value="ECO:0007669"/>
    <property type="project" value="UniProtKB-UniRule"/>
</dbReference>
<name>M1Z8F6_NITG3</name>
<dbReference type="Pfam" id="PF00709">
    <property type="entry name" value="Adenylsucc_synt"/>
    <property type="match status" value="1"/>
</dbReference>
<dbReference type="GO" id="GO:0046040">
    <property type="term" value="P:IMP metabolic process"/>
    <property type="evidence" value="ECO:0007669"/>
    <property type="project" value="TreeGrafter"/>
</dbReference>
<dbReference type="OrthoDB" id="9807553at2"/>
<evidence type="ECO:0000256" key="1">
    <source>
        <dbReference type="ARBA" id="ARBA00011738"/>
    </source>
</evidence>
<comment type="pathway">
    <text evidence="8 10">Purine metabolism; AMP biosynthesis via de novo pathway; AMP from IMP: step 1/2.</text>
</comment>
<comment type="subcellular location">
    <subcellularLocation>
        <location evidence="8">Cytoplasm</location>
    </subcellularLocation>
</comment>
<comment type="similarity">
    <text evidence="8 10">Belongs to the adenylosuccinate synthetase family.</text>
</comment>
<dbReference type="GO" id="GO:0000287">
    <property type="term" value="F:magnesium ion binding"/>
    <property type="evidence" value="ECO:0007669"/>
    <property type="project" value="UniProtKB-UniRule"/>
</dbReference>
<dbReference type="InterPro" id="IPR027417">
    <property type="entry name" value="P-loop_NTPase"/>
</dbReference>
<evidence type="ECO:0000256" key="7">
    <source>
        <dbReference type="ARBA" id="ARBA00023134"/>
    </source>
</evidence>
<comment type="function">
    <text evidence="8">Plays an important role in the de novo pathway of purine nucleotide biosynthesis. Catalyzes the first committed step in the biosynthesis of AMP from IMP.</text>
</comment>
<evidence type="ECO:0000256" key="3">
    <source>
        <dbReference type="ARBA" id="ARBA00022723"/>
    </source>
</evidence>
<accession>M1Z8F6</accession>
<dbReference type="GO" id="GO:0044208">
    <property type="term" value="P:'de novo' AMP biosynthetic process"/>
    <property type="evidence" value="ECO:0007669"/>
    <property type="project" value="UniProtKB-UniRule"/>
</dbReference>
<dbReference type="Gene3D" id="3.90.170.10">
    <property type="entry name" value="Adenylosuccinate Synthetase, subunit A, domain 3"/>
    <property type="match status" value="1"/>
</dbReference>